<dbReference type="AlphaFoldDB" id="A0A6P2ZZP6"/>
<evidence type="ECO:0000313" key="1">
    <source>
        <dbReference type="EMBL" id="VWD40567.1"/>
    </source>
</evidence>
<accession>A0A6P2ZZP6</accession>
<reference evidence="1 2" key="1">
    <citation type="submission" date="2019-09" db="EMBL/GenBank/DDBJ databases">
        <authorList>
            <person name="Depoorter E."/>
        </authorList>
    </citation>
    <scope>NUCLEOTIDE SEQUENCE [LARGE SCALE GENOMIC DNA]</scope>
    <source>
        <strain evidence="1">R-71033</strain>
    </source>
</reference>
<evidence type="ECO:0000313" key="2">
    <source>
        <dbReference type="Proteomes" id="UP000494109"/>
    </source>
</evidence>
<dbReference type="Proteomes" id="UP000494109">
    <property type="component" value="Unassembled WGS sequence"/>
</dbReference>
<protein>
    <submittedName>
        <fullName evidence="1">Esterase</fullName>
    </submittedName>
</protein>
<gene>
    <name evidence="1" type="ORF">BCO71033_04570</name>
</gene>
<dbReference type="EMBL" id="CABVQS010000020">
    <property type="protein sequence ID" value="VWD40567.1"/>
    <property type="molecule type" value="Genomic_DNA"/>
</dbReference>
<dbReference type="RefSeq" id="WP_256979140.1">
    <property type="nucleotide sequence ID" value="NZ_CABVQS010000020.1"/>
</dbReference>
<organism evidence="1 2">
    <name type="scientific">Burkholderia contaminans</name>
    <dbReference type="NCBI Taxonomy" id="488447"/>
    <lineage>
        <taxon>Bacteria</taxon>
        <taxon>Pseudomonadati</taxon>
        <taxon>Pseudomonadota</taxon>
        <taxon>Betaproteobacteria</taxon>
        <taxon>Burkholderiales</taxon>
        <taxon>Burkholderiaceae</taxon>
        <taxon>Burkholderia</taxon>
        <taxon>Burkholderia cepacia complex</taxon>
    </lineage>
</organism>
<proteinExistence type="predicted"/>
<sequence length="42" mass="4583">MPIDCVVLLGMIHACIHMAGVTPAARQVFDVAGAQMRRAFQR</sequence>
<name>A0A6P2ZZP6_9BURK</name>